<protein>
    <submittedName>
        <fullName evidence="1">Uncharacterized protein</fullName>
    </submittedName>
</protein>
<gene>
    <name evidence="1" type="ORF">L210DRAFT_3508129</name>
</gene>
<proteinExistence type="predicted"/>
<sequence length="193" mass="20807">MSACRYHTDIATGGSQATCVAAMDGGKEETYAAQMLVAATADSDIPSQPGLEAVAQGTTIGRNFKQFVQGAKQLDFKACRLSLEVTEATQESTQFLKPPQCQAQGNLEFIHFVVPQVKVGPEVVPNHDISPTRHLLEQGSLVSDSIWSPASSPSNKYVFNCNTLSSHSRKYTYSAYGHGILTLIVNYSVVPLP</sequence>
<organism evidence="1 2">
    <name type="scientific">Boletus edulis BED1</name>
    <dbReference type="NCBI Taxonomy" id="1328754"/>
    <lineage>
        <taxon>Eukaryota</taxon>
        <taxon>Fungi</taxon>
        <taxon>Dikarya</taxon>
        <taxon>Basidiomycota</taxon>
        <taxon>Agaricomycotina</taxon>
        <taxon>Agaricomycetes</taxon>
        <taxon>Agaricomycetidae</taxon>
        <taxon>Boletales</taxon>
        <taxon>Boletineae</taxon>
        <taxon>Boletaceae</taxon>
        <taxon>Boletoideae</taxon>
        <taxon>Boletus</taxon>
    </lineage>
</organism>
<accession>A0AAD4G9Q2</accession>
<dbReference type="Proteomes" id="UP001194468">
    <property type="component" value="Unassembled WGS sequence"/>
</dbReference>
<comment type="caution">
    <text evidence="1">The sequence shown here is derived from an EMBL/GenBank/DDBJ whole genome shotgun (WGS) entry which is preliminary data.</text>
</comment>
<dbReference type="AlphaFoldDB" id="A0AAD4G9Q2"/>
<keyword evidence="2" id="KW-1185">Reference proteome</keyword>
<dbReference type="EMBL" id="WHUW01000056">
    <property type="protein sequence ID" value="KAF8430843.1"/>
    <property type="molecule type" value="Genomic_DNA"/>
</dbReference>
<evidence type="ECO:0000313" key="2">
    <source>
        <dbReference type="Proteomes" id="UP001194468"/>
    </source>
</evidence>
<reference evidence="1" key="2">
    <citation type="journal article" date="2020" name="Nat. Commun.">
        <title>Large-scale genome sequencing of mycorrhizal fungi provides insights into the early evolution of symbiotic traits.</title>
        <authorList>
            <person name="Miyauchi S."/>
            <person name="Kiss E."/>
            <person name="Kuo A."/>
            <person name="Drula E."/>
            <person name="Kohler A."/>
            <person name="Sanchez-Garcia M."/>
            <person name="Morin E."/>
            <person name="Andreopoulos B."/>
            <person name="Barry K.W."/>
            <person name="Bonito G."/>
            <person name="Buee M."/>
            <person name="Carver A."/>
            <person name="Chen C."/>
            <person name="Cichocki N."/>
            <person name="Clum A."/>
            <person name="Culley D."/>
            <person name="Crous P.W."/>
            <person name="Fauchery L."/>
            <person name="Girlanda M."/>
            <person name="Hayes R.D."/>
            <person name="Keri Z."/>
            <person name="LaButti K."/>
            <person name="Lipzen A."/>
            <person name="Lombard V."/>
            <person name="Magnuson J."/>
            <person name="Maillard F."/>
            <person name="Murat C."/>
            <person name="Nolan M."/>
            <person name="Ohm R.A."/>
            <person name="Pangilinan J."/>
            <person name="Pereira M.F."/>
            <person name="Perotto S."/>
            <person name="Peter M."/>
            <person name="Pfister S."/>
            <person name="Riley R."/>
            <person name="Sitrit Y."/>
            <person name="Stielow J.B."/>
            <person name="Szollosi G."/>
            <person name="Zifcakova L."/>
            <person name="Stursova M."/>
            <person name="Spatafora J.W."/>
            <person name="Tedersoo L."/>
            <person name="Vaario L.M."/>
            <person name="Yamada A."/>
            <person name="Yan M."/>
            <person name="Wang P."/>
            <person name="Xu J."/>
            <person name="Bruns T."/>
            <person name="Baldrian P."/>
            <person name="Vilgalys R."/>
            <person name="Dunand C."/>
            <person name="Henrissat B."/>
            <person name="Grigoriev I.V."/>
            <person name="Hibbett D."/>
            <person name="Nagy L.G."/>
            <person name="Martin F.M."/>
        </authorList>
    </citation>
    <scope>NUCLEOTIDE SEQUENCE</scope>
    <source>
        <strain evidence="1">BED1</strain>
    </source>
</reference>
<evidence type="ECO:0000313" key="1">
    <source>
        <dbReference type="EMBL" id="KAF8430843.1"/>
    </source>
</evidence>
<reference evidence="1" key="1">
    <citation type="submission" date="2019-10" db="EMBL/GenBank/DDBJ databases">
        <authorList>
            <consortium name="DOE Joint Genome Institute"/>
            <person name="Kuo A."/>
            <person name="Miyauchi S."/>
            <person name="Kiss E."/>
            <person name="Drula E."/>
            <person name="Kohler A."/>
            <person name="Sanchez-Garcia M."/>
            <person name="Andreopoulos B."/>
            <person name="Barry K.W."/>
            <person name="Bonito G."/>
            <person name="Buee M."/>
            <person name="Carver A."/>
            <person name="Chen C."/>
            <person name="Cichocki N."/>
            <person name="Clum A."/>
            <person name="Culley D."/>
            <person name="Crous P.W."/>
            <person name="Fauchery L."/>
            <person name="Girlanda M."/>
            <person name="Hayes R."/>
            <person name="Keri Z."/>
            <person name="LaButti K."/>
            <person name="Lipzen A."/>
            <person name="Lombard V."/>
            <person name="Magnuson J."/>
            <person name="Maillard F."/>
            <person name="Morin E."/>
            <person name="Murat C."/>
            <person name="Nolan M."/>
            <person name="Ohm R."/>
            <person name="Pangilinan J."/>
            <person name="Pereira M."/>
            <person name="Perotto S."/>
            <person name="Peter M."/>
            <person name="Riley R."/>
            <person name="Sitrit Y."/>
            <person name="Stielow B."/>
            <person name="Szollosi G."/>
            <person name="Zifcakova L."/>
            <person name="Stursova M."/>
            <person name="Spatafora J.W."/>
            <person name="Tedersoo L."/>
            <person name="Vaario L.-M."/>
            <person name="Yamada A."/>
            <person name="Yan M."/>
            <person name="Wang P."/>
            <person name="Xu J."/>
            <person name="Bruns T."/>
            <person name="Baldrian P."/>
            <person name="Vilgalys R."/>
            <person name="Henrissat B."/>
            <person name="Grigoriev I.V."/>
            <person name="Hibbett D."/>
            <person name="Nagy L.G."/>
            <person name="Martin F.M."/>
        </authorList>
    </citation>
    <scope>NUCLEOTIDE SEQUENCE</scope>
    <source>
        <strain evidence="1">BED1</strain>
    </source>
</reference>
<name>A0AAD4G9Q2_BOLED</name>